<accession>A0AAV4XGI2</accession>
<gene>
    <name evidence="1" type="ORF">CEXT_480311</name>
</gene>
<dbReference type="AlphaFoldDB" id="A0AAV4XGI2"/>
<evidence type="ECO:0000313" key="1">
    <source>
        <dbReference type="EMBL" id="GIY93335.1"/>
    </source>
</evidence>
<keyword evidence="2" id="KW-1185">Reference proteome</keyword>
<comment type="caution">
    <text evidence="1">The sequence shown here is derived from an EMBL/GenBank/DDBJ whole genome shotgun (WGS) entry which is preliminary data.</text>
</comment>
<name>A0AAV4XGI2_CAEEX</name>
<dbReference type="EMBL" id="BPLR01000259">
    <property type="protein sequence ID" value="GIY93335.1"/>
    <property type="molecule type" value="Genomic_DNA"/>
</dbReference>
<evidence type="ECO:0000313" key="2">
    <source>
        <dbReference type="Proteomes" id="UP001054945"/>
    </source>
</evidence>
<reference evidence="1 2" key="1">
    <citation type="submission" date="2021-06" db="EMBL/GenBank/DDBJ databases">
        <title>Caerostris extrusa draft genome.</title>
        <authorList>
            <person name="Kono N."/>
            <person name="Arakawa K."/>
        </authorList>
    </citation>
    <scope>NUCLEOTIDE SEQUENCE [LARGE SCALE GENOMIC DNA]</scope>
</reference>
<dbReference type="Proteomes" id="UP001054945">
    <property type="component" value="Unassembled WGS sequence"/>
</dbReference>
<proteinExistence type="predicted"/>
<sequence length="99" mass="11017">MKEKIDRNTRLSGLIFSQKAGRTSTSVECRKYFRKRFGAALQSRLTSRLSLSTRKVCSLSTALPIDTGVGGGRKKKIRVCDGMPMTMGVAEQFEHLYNG</sequence>
<evidence type="ECO:0008006" key="3">
    <source>
        <dbReference type="Google" id="ProtNLM"/>
    </source>
</evidence>
<protein>
    <recommendedName>
        <fullName evidence="3">DUF4817 domain-containing protein</fullName>
    </recommendedName>
</protein>
<organism evidence="1 2">
    <name type="scientific">Caerostris extrusa</name>
    <name type="common">Bark spider</name>
    <name type="synonym">Caerostris bankana</name>
    <dbReference type="NCBI Taxonomy" id="172846"/>
    <lineage>
        <taxon>Eukaryota</taxon>
        <taxon>Metazoa</taxon>
        <taxon>Ecdysozoa</taxon>
        <taxon>Arthropoda</taxon>
        <taxon>Chelicerata</taxon>
        <taxon>Arachnida</taxon>
        <taxon>Araneae</taxon>
        <taxon>Araneomorphae</taxon>
        <taxon>Entelegynae</taxon>
        <taxon>Araneoidea</taxon>
        <taxon>Araneidae</taxon>
        <taxon>Caerostris</taxon>
    </lineage>
</organism>